<dbReference type="Pfam" id="PF00672">
    <property type="entry name" value="HAMP"/>
    <property type="match status" value="1"/>
</dbReference>
<keyword evidence="5" id="KW-0997">Cell inner membrane</keyword>
<keyword evidence="4" id="KW-1003">Cell membrane</keyword>
<dbReference type="PRINTS" id="PR00344">
    <property type="entry name" value="BCTRLSENSOR"/>
</dbReference>
<dbReference type="Pfam" id="PF02518">
    <property type="entry name" value="HATPase_c"/>
    <property type="match status" value="1"/>
</dbReference>
<dbReference type="SUPFAM" id="SSF55874">
    <property type="entry name" value="ATPase domain of HSP90 chaperone/DNA topoisomerase II/histidine kinase"/>
    <property type="match status" value="1"/>
</dbReference>
<feature type="non-terminal residue" evidence="18">
    <location>
        <position position="1"/>
    </location>
</feature>
<evidence type="ECO:0000256" key="1">
    <source>
        <dbReference type="ARBA" id="ARBA00000085"/>
    </source>
</evidence>
<dbReference type="InterPro" id="IPR036097">
    <property type="entry name" value="HisK_dim/P_sf"/>
</dbReference>
<keyword evidence="10" id="KW-0418">Kinase</keyword>
<dbReference type="InterPro" id="IPR004358">
    <property type="entry name" value="Sig_transdc_His_kin-like_C"/>
</dbReference>
<organism evidence="18 19">
    <name type="scientific">Rhodovibrio sodomensis</name>
    <dbReference type="NCBI Taxonomy" id="1088"/>
    <lineage>
        <taxon>Bacteria</taxon>
        <taxon>Pseudomonadati</taxon>
        <taxon>Pseudomonadota</taxon>
        <taxon>Alphaproteobacteria</taxon>
        <taxon>Rhodospirillales</taxon>
        <taxon>Rhodovibrionaceae</taxon>
        <taxon>Rhodovibrio</taxon>
    </lineage>
</organism>
<dbReference type="PANTHER" id="PTHR44936:SF5">
    <property type="entry name" value="SENSOR HISTIDINE KINASE ENVZ"/>
    <property type="match status" value="1"/>
</dbReference>
<keyword evidence="9" id="KW-0547">Nucleotide-binding</keyword>
<comment type="catalytic activity">
    <reaction evidence="1">
        <text>ATP + protein L-histidine = ADP + protein N-phospho-L-histidine.</text>
        <dbReference type="EC" id="2.7.13.3"/>
    </reaction>
</comment>
<dbReference type="InterPro" id="IPR003661">
    <property type="entry name" value="HisK_dim/P_dom"/>
</dbReference>
<accession>A0ABS1DNA9</accession>
<dbReference type="InterPro" id="IPR036890">
    <property type="entry name" value="HATPase_C_sf"/>
</dbReference>
<dbReference type="EMBL" id="NRRL01000238">
    <property type="protein sequence ID" value="MBK1671593.1"/>
    <property type="molecule type" value="Genomic_DNA"/>
</dbReference>
<evidence type="ECO:0000256" key="4">
    <source>
        <dbReference type="ARBA" id="ARBA00022475"/>
    </source>
</evidence>
<dbReference type="SMART" id="SM00388">
    <property type="entry name" value="HisKA"/>
    <property type="match status" value="1"/>
</dbReference>
<dbReference type="Proteomes" id="UP001296873">
    <property type="component" value="Unassembled WGS sequence"/>
</dbReference>
<keyword evidence="14 15" id="KW-0472">Membrane</keyword>
<evidence type="ECO:0000256" key="13">
    <source>
        <dbReference type="ARBA" id="ARBA00023012"/>
    </source>
</evidence>
<keyword evidence="8 15" id="KW-0812">Transmembrane</keyword>
<evidence type="ECO:0000256" key="14">
    <source>
        <dbReference type="ARBA" id="ARBA00023136"/>
    </source>
</evidence>
<evidence type="ECO:0000256" key="9">
    <source>
        <dbReference type="ARBA" id="ARBA00022741"/>
    </source>
</evidence>
<dbReference type="PROSITE" id="PS50109">
    <property type="entry name" value="HIS_KIN"/>
    <property type="match status" value="1"/>
</dbReference>
<keyword evidence="7" id="KW-0808">Transferase</keyword>
<sequence length="506" mass="55151">AGSALWRGSARQPRLYPFNSGTNLPCSRGEAPPEIHSQRRGALNRWSLIRRSLIHWGLTRWGLTRWLPASLTGRLVLAVVVAVAAAQAVAGVIFLRERAHVTRNVVREFTADRVPRVAQLIIPMPAGERAEVLRVLNSSTTRYALAARPLAKAGEWDGHFQARLRRAMPPAIRDVRATIRNVPERGRGPEGVPLPDGELLTLSLRLPDGSWLNVERVLHPPIPQVIWPMALSLALSTLAVALAVALVVRRIVRPLNTLSDAADRLGRGEHLEPLPEEGPADVRRTTHAFNVMSDRLTRFVADRTRMLAAIAHDLRTPITGMRLRAEMIEEEETRARMLAGLNEMAEMTEAALAFAKADAQAEDSRRVDLASLVQSVCDDFADSGAAVTFDGPERLDHTCRPTALKRAVRNLIANAVRYGSSAAVTLARDETAITLSVADDGPGLPADQLERVFDPFVRLEESRNRETGGSGLGLSIARNIARAHGGDVTLRNRNAGGAAAHLTLPL</sequence>
<feature type="domain" description="Histidine kinase" evidence="16">
    <location>
        <begin position="309"/>
        <end position="506"/>
    </location>
</feature>
<evidence type="ECO:0000259" key="16">
    <source>
        <dbReference type="PROSITE" id="PS50109"/>
    </source>
</evidence>
<evidence type="ECO:0000256" key="8">
    <source>
        <dbReference type="ARBA" id="ARBA00022692"/>
    </source>
</evidence>
<dbReference type="InterPro" id="IPR050980">
    <property type="entry name" value="2C_sensor_his_kinase"/>
</dbReference>
<dbReference type="CDD" id="cd00075">
    <property type="entry name" value="HATPase"/>
    <property type="match status" value="1"/>
</dbReference>
<feature type="transmembrane region" description="Helical" evidence="15">
    <location>
        <begin position="75"/>
        <end position="95"/>
    </location>
</feature>
<gene>
    <name evidence="18" type="ORF">CKO28_26730</name>
</gene>
<evidence type="ECO:0000313" key="19">
    <source>
        <dbReference type="Proteomes" id="UP001296873"/>
    </source>
</evidence>
<dbReference type="Pfam" id="PF00512">
    <property type="entry name" value="HisKA"/>
    <property type="match status" value="1"/>
</dbReference>
<protein>
    <recommendedName>
        <fullName evidence="3">histidine kinase</fullName>
        <ecNumber evidence="3">2.7.13.3</ecNumber>
    </recommendedName>
</protein>
<keyword evidence="19" id="KW-1185">Reference proteome</keyword>
<dbReference type="CDD" id="cd06225">
    <property type="entry name" value="HAMP"/>
    <property type="match status" value="1"/>
</dbReference>
<dbReference type="CDD" id="cd00082">
    <property type="entry name" value="HisKA"/>
    <property type="match status" value="1"/>
</dbReference>
<dbReference type="SMART" id="SM00387">
    <property type="entry name" value="HATPase_c"/>
    <property type="match status" value="1"/>
</dbReference>
<dbReference type="PANTHER" id="PTHR44936">
    <property type="entry name" value="SENSOR PROTEIN CREC"/>
    <property type="match status" value="1"/>
</dbReference>
<dbReference type="SMART" id="SM00304">
    <property type="entry name" value="HAMP"/>
    <property type="match status" value="1"/>
</dbReference>
<evidence type="ECO:0000259" key="17">
    <source>
        <dbReference type="PROSITE" id="PS50885"/>
    </source>
</evidence>
<dbReference type="RefSeq" id="WP_200344666.1">
    <property type="nucleotide sequence ID" value="NZ_NRRL01000238.1"/>
</dbReference>
<feature type="transmembrane region" description="Helical" evidence="15">
    <location>
        <begin position="225"/>
        <end position="248"/>
    </location>
</feature>
<name>A0ABS1DNA9_9PROT</name>
<evidence type="ECO:0000256" key="15">
    <source>
        <dbReference type="SAM" id="Phobius"/>
    </source>
</evidence>
<comment type="caution">
    <text evidence="18">The sequence shown here is derived from an EMBL/GenBank/DDBJ whole genome shotgun (WGS) entry which is preliminary data.</text>
</comment>
<dbReference type="SUPFAM" id="SSF47384">
    <property type="entry name" value="Homodimeric domain of signal transducing histidine kinase"/>
    <property type="match status" value="1"/>
</dbReference>
<keyword evidence="11" id="KW-0067">ATP-binding</keyword>
<evidence type="ECO:0000256" key="5">
    <source>
        <dbReference type="ARBA" id="ARBA00022519"/>
    </source>
</evidence>
<dbReference type="Gene3D" id="1.10.287.130">
    <property type="match status" value="1"/>
</dbReference>
<dbReference type="InterPro" id="IPR005467">
    <property type="entry name" value="His_kinase_dom"/>
</dbReference>
<dbReference type="PROSITE" id="PS50885">
    <property type="entry name" value="HAMP"/>
    <property type="match status" value="1"/>
</dbReference>
<feature type="domain" description="HAMP" evidence="17">
    <location>
        <begin position="249"/>
        <end position="301"/>
    </location>
</feature>
<dbReference type="InterPro" id="IPR003660">
    <property type="entry name" value="HAMP_dom"/>
</dbReference>
<evidence type="ECO:0000256" key="11">
    <source>
        <dbReference type="ARBA" id="ARBA00022840"/>
    </source>
</evidence>
<dbReference type="EC" id="2.7.13.3" evidence="3"/>
<evidence type="ECO:0000256" key="2">
    <source>
        <dbReference type="ARBA" id="ARBA00004429"/>
    </source>
</evidence>
<keyword evidence="6" id="KW-0597">Phosphoprotein</keyword>
<dbReference type="SUPFAM" id="SSF158472">
    <property type="entry name" value="HAMP domain-like"/>
    <property type="match status" value="1"/>
</dbReference>
<evidence type="ECO:0000256" key="10">
    <source>
        <dbReference type="ARBA" id="ARBA00022777"/>
    </source>
</evidence>
<keyword evidence="12 15" id="KW-1133">Transmembrane helix</keyword>
<evidence type="ECO:0000256" key="7">
    <source>
        <dbReference type="ARBA" id="ARBA00022679"/>
    </source>
</evidence>
<evidence type="ECO:0000256" key="12">
    <source>
        <dbReference type="ARBA" id="ARBA00022989"/>
    </source>
</evidence>
<evidence type="ECO:0000313" key="18">
    <source>
        <dbReference type="EMBL" id="MBK1671593.1"/>
    </source>
</evidence>
<comment type="subcellular location">
    <subcellularLocation>
        <location evidence="2">Cell inner membrane</location>
        <topology evidence="2">Multi-pass membrane protein</topology>
    </subcellularLocation>
</comment>
<evidence type="ECO:0000256" key="3">
    <source>
        <dbReference type="ARBA" id="ARBA00012438"/>
    </source>
</evidence>
<evidence type="ECO:0000256" key="6">
    <source>
        <dbReference type="ARBA" id="ARBA00022553"/>
    </source>
</evidence>
<dbReference type="Gene3D" id="3.30.565.10">
    <property type="entry name" value="Histidine kinase-like ATPase, C-terminal domain"/>
    <property type="match status" value="1"/>
</dbReference>
<reference evidence="18 19" key="1">
    <citation type="journal article" date="2020" name="Microorganisms">
        <title>Osmotic Adaptation and Compatible Solute Biosynthesis of Phototrophic Bacteria as Revealed from Genome Analyses.</title>
        <authorList>
            <person name="Imhoff J.F."/>
            <person name="Rahn T."/>
            <person name="Kunzel S."/>
            <person name="Keller A."/>
            <person name="Neulinger S.C."/>
        </authorList>
    </citation>
    <scope>NUCLEOTIDE SEQUENCE [LARGE SCALE GENOMIC DNA]</scope>
    <source>
        <strain evidence="18 19">DSM 9895</strain>
    </source>
</reference>
<dbReference type="InterPro" id="IPR003594">
    <property type="entry name" value="HATPase_dom"/>
</dbReference>
<proteinExistence type="predicted"/>
<keyword evidence="13" id="KW-0902">Two-component regulatory system</keyword>